<evidence type="ECO:0000313" key="2">
    <source>
        <dbReference type="Proteomes" id="UP000323717"/>
    </source>
</evidence>
<dbReference type="AlphaFoldDB" id="A0A5M5BZ60"/>
<dbReference type="Proteomes" id="UP000323717">
    <property type="component" value="Unassembled WGS sequence"/>
</dbReference>
<sequence length="124" mass="14558">MIDYLYYRFYRLWLHSSLAEGAVFMAMLLFSVILSTNILTVWGILTQYGIGEYPSDTQYYIIEGSLIVLLSGTFFFKKRYRRIITKYENENTMQSKAGAWILTIYIVVTLIGFFIEALYRQGKI</sequence>
<name>A0A5M5BZ60_BACOV</name>
<accession>A0A5M5BZ60</accession>
<dbReference type="EMBL" id="VWLE01000501">
    <property type="protein sequence ID" value="KAA3940017.1"/>
    <property type="molecule type" value="Genomic_DNA"/>
</dbReference>
<protein>
    <submittedName>
        <fullName evidence="1">Uncharacterized protein</fullName>
    </submittedName>
</protein>
<comment type="caution">
    <text evidence="1">The sequence shown here is derived from an EMBL/GenBank/DDBJ whole genome shotgun (WGS) entry which is preliminary data.</text>
</comment>
<gene>
    <name evidence="1" type="ORF">F3D71_23820</name>
</gene>
<dbReference type="RefSeq" id="WP_007653996.1">
    <property type="nucleotide sequence ID" value="NZ_JAHYNU010000044.1"/>
</dbReference>
<reference evidence="1 2" key="1">
    <citation type="journal article" date="2019" name="Nat. Med.">
        <title>A library of human gut bacterial isolates paired with longitudinal multiomics data enables mechanistic microbiome research.</title>
        <authorList>
            <person name="Poyet M."/>
            <person name="Groussin M."/>
            <person name="Gibbons S.M."/>
            <person name="Avila-Pacheco J."/>
            <person name="Jiang X."/>
            <person name="Kearney S.M."/>
            <person name="Perrotta A.R."/>
            <person name="Berdy B."/>
            <person name="Zhao S."/>
            <person name="Lieberman T.D."/>
            <person name="Swanson P.K."/>
            <person name="Smith M."/>
            <person name="Roesemann S."/>
            <person name="Alexander J.E."/>
            <person name="Rich S.A."/>
            <person name="Livny J."/>
            <person name="Vlamakis H."/>
            <person name="Clish C."/>
            <person name="Bullock K."/>
            <person name="Deik A."/>
            <person name="Scott J."/>
            <person name="Pierce K.A."/>
            <person name="Xavier R.J."/>
            <person name="Alm E.J."/>
        </authorList>
    </citation>
    <scope>NUCLEOTIDE SEQUENCE [LARGE SCALE GENOMIC DNA]</scope>
    <source>
        <strain evidence="1 2">BIOML-A163</strain>
    </source>
</reference>
<organism evidence="1 2">
    <name type="scientific">Bacteroides ovatus</name>
    <dbReference type="NCBI Taxonomy" id="28116"/>
    <lineage>
        <taxon>Bacteria</taxon>
        <taxon>Pseudomonadati</taxon>
        <taxon>Bacteroidota</taxon>
        <taxon>Bacteroidia</taxon>
        <taxon>Bacteroidales</taxon>
        <taxon>Bacteroidaceae</taxon>
        <taxon>Bacteroides</taxon>
    </lineage>
</organism>
<evidence type="ECO:0000313" key="1">
    <source>
        <dbReference type="EMBL" id="KAA3940017.1"/>
    </source>
</evidence>
<proteinExistence type="predicted"/>